<feature type="non-terminal residue" evidence="1">
    <location>
        <position position="639"/>
    </location>
</feature>
<evidence type="ECO:0000313" key="1">
    <source>
        <dbReference type="EMBL" id="CAG8690457.1"/>
    </source>
</evidence>
<dbReference type="Proteomes" id="UP000789525">
    <property type="component" value="Unassembled WGS sequence"/>
</dbReference>
<evidence type="ECO:0000313" key="2">
    <source>
        <dbReference type="Proteomes" id="UP000789525"/>
    </source>
</evidence>
<organism evidence="1 2">
    <name type="scientific">Acaulospora colombiana</name>
    <dbReference type="NCBI Taxonomy" id="27376"/>
    <lineage>
        <taxon>Eukaryota</taxon>
        <taxon>Fungi</taxon>
        <taxon>Fungi incertae sedis</taxon>
        <taxon>Mucoromycota</taxon>
        <taxon>Glomeromycotina</taxon>
        <taxon>Glomeromycetes</taxon>
        <taxon>Diversisporales</taxon>
        <taxon>Acaulosporaceae</taxon>
        <taxon>Acaulospora</taxon>
    </lineage>
</organism>
<proteinExistence type="predicted"/>
<dbReference type="EMBL" id="CAJVPT010029352">
    <property type="protein sequence ID" value="CAG8690457.1"/>
    <property type="molecule type" value="Genomic_DNA"/>
</dbReference>
<gene>
    <name evidence="1" type="ORF">ACOLOM_LOCUS9803</name>
</gene>
<protein>
    <submittedName>
        <fullName evidence="1">297_t:CDS:1</fullName>
    </submittedName>
</protein>
<reference evidence="1" key="1">
    <citation type="submission" date="2021-06" db="EMBL/GenBank/DDBJ databases">
        <authorList>
            <person name="Kallberg Y."/>
            <person name="Tangrot J."/>
            <person name="Rosling A."/>
        </authorList>
    </citation>
    <scope>NUCLEOTIDE SEQUENCE</scope>
    <source>
        <strain evidence="1">CL356</strain>
    </source>
</reference>
<keyword evidence="2" id="KW-1185">Reference proteome</keyword>
<comment type="caution">
    <text evidence="1">The sequence shown here is derived from an EMBL/GenBank/DDBJ whole genome shotgun (WGS) entry which is preliminary data.</text>
</comment>
<sequence length="639" mass="73293">MLSLRKTLEANMHMADLFPAGNVFWAVHENDIDPSALPSSAVNATIASSKLRLFQVERVEKLNPEATLAVGQIVANANYMEVLASPASTPNSRAVRELVSKREAEIQALEARILRMDYEADQDMYQLQERPARSLRKLQSREMRRMGEIEKYVVSRTALLLEQQEPMRQRIICLRRANELSKASIAGMNKTPSEVISLIFREYIDSNHSVWDLVGVCKHWRHLAFGTPHLWKFITITSPQLDFERDLEVIFRKGQRHVCYRHSQFMKILDRCGSVALDIVIEWQLFWGKQFDEIVKCLKLLTHPSIMNRVESLTINVEAQELMDILPDYFLSTSFERLQYLTIGKHVSPGWHKNLFHAISRTSNKLHTFKSHYPADSIPLPTHIWLGIKTLQVGSPLKLDTMDEVVRRFSHVEHLTCLSYYWPDGESPCITFPHLLNASFLCLPSSIRLLDLPVVQKLRVSEHIWGPSESPTTILNLMDFPELKSLEVTSLQPDRWLTNISMPKLEVLRLVVPNESIGPATLRGTSLETFSALRTLYITTKAAEPFVIGLLELLPGLTSVTYVPSLWLSGYGRLIVPRLSEFNEGFTCSPNLKELTLGKLKEGYIFTRKWELEPMIKRLVRTRAKHRAPLAKLEVLWRK</sequence>
<name>A0ACA9P4H7_9GLOM</name>
<accession>A0ACA9P4H7</accession>